<organism evidence="2 3">
    <name type="scientific">Phytophthora megakarya</name>
    <dbReference type="NCBI Taxonomy" id="4795"/>
    <lineage>
        <taxon>Eukaryota</taxon>
        <taxon>Sar</taxon>
        <taxon>Stramenopiles</taxon>
        <taxon>Oomycota</taxon>
        <taxon>Peronosporomycetes</taxon>
        <taxon>Peronosporales</taxon>
        <taxon>Peronosporaceae</taxon>
        <taxon>Phytophthora</taxon>
    </lineage>
</organism>
<accession>A0A225VJ57</accession>
<sequence length="188" mass="20286">MVAGRGESTRGRGPGGRAETQQQFRRLESLEDVERAARKANAAKRKAALEANQSSDAEVRTDFQEDVHQVSTNTVLEEVPEIAEGEFGLDDLGQASEGGADLKVSRVEGRVSDSSPPGQDVSSKLQSEVQVELPPPVPEEKPVEDKAKPTLEEKLQPELVRSTVIVRVELRDESTSGQLAFGTGVPTQ</sequence>
<feature type="compositionally biased region" description="Basic and acidic residues" evidence="1">
    <location>
        <begin position="25"/>
        <end position="37"/>
    </location>
</feature>
<dbReference type="AlphaFoldDB" id="A0A225VJ57"/>
<gene>
    <name evidence="2" type="ORF">PHMEG_00022274</name>
</gene>
<feature type="compositionally biased region" description="Polar residues" evidence="1">
    <location>
        <begin position="112"/>
        <end position="127"/>
    </location>
</feature>
<keyword evidence="3" id="KW-1185">Reference proteome</keyword>
<dbReference type="Proteomes" id="UP000198211">
    <property type="component" value="Unassembled WGS sequence"/>
</dbReference>
<feature type="region of interest" description="Disordered" evidence="1">
    <location>
        <begin position="86"/>
        <end position="155"/>
    </location>
</feature>
<dbReference type="EMBL" id="NBNE01004345">
    <property type="protein sequence ID" value="OWZ05606.1"/>
    <property type="molecule type" value="Genomic_DNA"/>
</dbReference>
<reference evidence="3" key="1">
    <citation type="submission" date="2017-03" db="EMBL/GenBank/DDBJ databases">
        <title>Phytopthora megakarya and P. palmivora, two closely related causual agents of cacao black pod achieved similar genome size and gene model numbers by different mechanisms.</title>
        <authorList>
            <person name="Ali S."/>
            <person name="Shao J."/>
            <person name="Larry D.J."/>
            <person name="Kronmiller B."/>
            <person name="Shen D."/>
            <person name="Strem M.D."/>
            <person name="Melnick R.L."/>
            <person name="Guiltinan M.J."/>
            <person name="Tyler B.M."/>
            <person name="Meinhardt L.W."/>
            <person name="Bailey B.A."/>
        </authorList>
    </citation>
    <scope>NUCLEOTIDE SEQUENCE [LARGE SCALE GENOMIC DNA]</scope>
    <source>
        <strain evidence="3">zdho120</strain>
    </source>
</reference>
<evidence type="ECO:0000313" key="3">
    <source>
        <dbReference type="Proteomes" id="UP000198211"/>
    </source>
</evidence>
<feature type="compositionally biased region" description="Basic and acidic residues" evidence="1">
    <location>
        <begin position="138"/>
        <end position="155"/>
    </location>
</feature>
<evidence type="ECO:0000256" key="1">
    <source>
        <dbReference type="SAM" id="MobiDB-lite"/>
    </source>
</evidence>
<proteinExistence type="predicted"/>
<comment type="caution">
    <text evidence="2">The sequence shown here is derived from an EMBL/GenBank/DDBJ whole genome shotgun (WGS) entry which is preliminary data.</text>
</comment>
<protein>
    <submittedName>
        <fullName evidence="2">Uncharacterized protein</fullName>
    </submittedName>
</protein>
<feature type="region of interest" description="Disordered" evidence="1">
    <location>
        <begin position="1"/>
        <end position="61"/>
    </location>
</feature>
<evidence type="ECO:0000313" key="2">
    <source>
        <dbReference type="EMBL" id="OWZ05606.1"/>
    </source>
</evidence>
<dbReference type="OrthoDB" id="129545at2759"/>
<name>A0A225VJ57_9STRA</name>